<comment type="caution">
    <text evidence="1">The sequence shown here is derived from an EMBL/GenBank/DDBJ whole genome shotgun (WGS) entry which is preliminary data.</text>
</comment>
<name>A0ABR8NDY7_9ACTN</name>
<reference evidence="1 2" key="1">
    <citation type="submission" date="2020-09" db="EMBL/GenBank/DDBJ databases">
        <title>novel species in genus Nocardioides.</title>
        <authorList>
            <person name="Zhang G."/>
        </authorList>
    </citation>
    <scope>NUCLEOTIDE SEQUENCE [LARGE SCALE GENOMIC DNA]</scope>
    <source>
        <strain evidence="1 2">KCTC 39551</strain>
    </source>
</reference>
<protein>
    <recommendedName>
        <fullName evidence="3">TOMM leader peptide-binding protein</fullName>
    </recommendedName>
</protein>
<dbReference type="Proteomes" id="UP000618818">
    <property type="component" value="Unassembled WGS sequence"/>
</dbReference>
<accession>A0ABR8NDY7</accession>
<gene>
    <name evidence="1" type="ORF">IEZ26_11995</name>
</gene>
<evidence type="ECO:0000313" key="2">
    <source>
        <dbReference type="Proteomes" id="UP000618818"/>
    </source>
</evidence>
<dbReference type="RefSeq" id="WP_191195013.1">
    <property type="nucleotide sequence ID" value="NZ_JACXYZ010000001.1"/>
</dbReference>
<sequence>MPARPAPSSYVGGTRAQLDCPDAWTGAVVAALSAAGVVLDPSAPVGIAVTPARLVSATVDAWSVDSLPHVLVGVQPYAIDVGPWVAPGVGPCARCVAAAVLDEGDRAAPGAVPRPLLALAAGAVARDLAAWSRSELPHTWLTSWRVDHEPVPAARRWQRHPYCGCAWFDEGFDAG</sequence>
<organism evidence="1 2">
    <name type="scientific">Nocardioides cavernae</name>
    <dbReference type="NCBI Taxonomy" id="1921566"/>
    <lineage>
        <taxon>Bacteria</taxon>
        <taxon>Bacillati</taxon>
        <taxon>Actinomycetota</taxon>
        <taxon>Actinomycetes</taxon>
        <taxon>Propionibacteriales</taxon>
        <taxon>Nocardioidaceae</taxon>
        <taxon>Nocardioides</taxon>
    </lineage>
</organism>
<keyword evidence="2" id="KW-1185">Reference proteome</keyword>
<evidence type="ECO:0000313" key="1">
    <source>
        <dbReference type="EMBL" id="MBD3925350.1"/>
    </source>
</evidence>
<dbReference type="Gene3D" id="3.40.50.720">
    <property type="entry name" value="NAD(P)-binding Rossmann-like Domain"/>
    <property type="match status" value="1"/>
</dbReference>
<dbReference type="EMBL" id="JACXYZ010000001">
    <property type="protein sequence ID" value="MBD3925350.1"/>
    <property type="molecule type" value="Genomic_DNA"/>
</dbReference>
<proteinExistence type="predicted"/>
<evidence type="ECO:0008006" key="3">
    <source>
        <dbReference type="Google" id="ProtNLM"/>
    </source>
</evidence>